<dbReference type="Pfam" id="PF20979">
    <property type="entry name" value="Arginosuc_syn_C"/>
    <property type="match status" value="1"/>
</dbReference>
<evidence type="ECO:0000313" key="10">
    <source>
        <dbReference type="EMBL" id="AEK62663.1"/>
    </source>
</evidence>
<accession>G0A9P0</accession>
<reference evidence="11" key="6">
    <citation type="submission" date="2011-05" db="EMBL/GenBank/DDBJ databases">
        <title>Complete sequence of Collimonas fungivorans Ter331.</title>
        <authorList>
            <person name="Leveau J.H."/>
        </authorList>
    </citation>
    <scope>NUCLEOTIDE SEQUENCE [LARGE SCALE GENOMIC DNA]</scope>
    <source>
        <strain evidence="11">Ter331</strain>
    </source>
</reference>
<reference evidence="10 11" key="2">
    <citation type="journal article" date="2006" name="J. Microbiol. Methods">
        <title>Genomic flank-sequencing of plasposon insertion sites for rapid identification of functional genes.</title>
        <authorList>
            <person name="Leveau J.H."/>
            <person name="Gerards S."/>
            <person name="Fritsche K."/>
            <person name="Zondag G."/>
            <person name="van Veen J.A."/>
        </authorList>
    </citation>
    <scope>NUCLEOTIDE SEQUENCE [LARGE SCALE GENOMIC DNA]</scope>
    <source>
        <strain evidence="10 11">Ter331</strain>
    </source>
</reference>
<dbReference type="AlphaFoldDB" id="G0A9P0"/>
<dbReference type="InterPro" id="IPR024074">
    <property type="entry name" value="AS_cat/multimer_dom_body"/>
</dbReference>
<dbReference type="InterPro" id="IPR001518">
    <property type="entry name" value="Arginosuc_synth"/>
</dbReference>
<dbReference type="InterPro" id="IPR048268">
    <property type="entry name" value="Arginosuc_syn_C"/>
</dbReference>
<dbReference type="EMBL" id="CP002745">
    <property type="protein sequence ID" value="AEK62663.1"/>
    <property type="molecule type" value="Genomic_DNA"/>
</dbReference>
<protein>
    <recommendedName>
        <fullName evidence="2">argininosuccinate synthase</fullName>
        <ecNumber evidence="2">6.3.4.5</ecNumber>
    </recommendedName>
</protein>
<dbReference type="SUPFAM" id="SSF52402">
    <property type="entry name" value="Adenine nucleotide alpha hydrolases-like"/>
    <property type="match status" value="1"/>
</dbReference>
<sequence length="431" mass="47411">MIVFIDLFIPSSFLNVGAPMIQPLKRIRSIDDLKLVAAHCEHVLTLFSGGLDSTYALKCLVDSGCRVTALTVDLGEGINAADLQQITAHFGAELLVIDGQQAFAEDAVLPAIRANARYMGIYPISSSLSRPIIARFAVETALRLGCNAIVHTANQSQNTLRRLNGAIAQLGYAGYYGTPYEYTAISREEKIEALRAAGLPHFQARGISGDANLWCREFESGSLDNPESFWVPESLFDWTAAVDPAPVSSELSIRFDGGRPVAIDGEVLPLVELIAHLNRRVGAFGIGRYCGLEHLEQGEKVLEVREAPAAMVLLEAYRHLETAVLDAELLREKLHMEQLWVREAIEGRWFTPLRAATDRFIQETVQYVSGTVNYRLRAGAADVCAIRADAPLYLTDRDSWEKDIAAQRSSRQLSLPTNSVLDASKLLAEEN</sequence>
<comment type="pathway">
    <text evidence="1">Amino-acid biosynthesis; L-arginine biosynthesis; L-arginine from L-ornithine and carbamoyl phosphate: step 2/3.</text>
</comment>
<proteinExistence type="predicted"/>
<feature type="domain" description="Arginosuccinate synthase-like N-terminal" evidence="8">
    <location>
        <begin position="44"/>
        <end position="199"/>
    </location>
</feature>
<keyword evidence="6" id="KW-0547">Nucleotide-binding</keyword>
<evidence type="ECO:0000256" key="1">
    <source>
        <dbReference type="ARBA" id="ARBA00004967"/>
    </source>
</evidence>
<name>G0A9P0_COLFT</name>
<dbReference type="GO" id="GO:0004055">
    <property type="term" value="F:argininosuccinate synthase activity"/>
    <property type="evidence" value="ECO:0007669"/>
    <property type="project" value="UniProtKB-EC"/>
</dbReference>
<reference evidence="10 11" key="5">
    <citation type="journal article" date="2011" name="ISME J.">
        <title>Dual transcriptional profiling of a bacterial/fungal confrontation: Collimonas fungivorans versus Aspergillus niger.</title>
        <authorList>
            <person name="Mela F."/>
            <person name="Fritsche K."/>
            <person name="de Boer W."/>
            <person name="van Veen J.A."/>
            <person name="de Graaff L.H."/>
            <person name="van den Berg M."/>
            <person name="Leveau J.H."/>
        </authorList>
    </citation>
    <scope>NUCLEOTIDE SEQUENCE [LARGE SCALE GENOMIC DNA]</scope>
    <source>
        <strain evidence="10 11">Ter331</strain>
    </source>
</reference>
<dbReference type="NCBIfam" id="NF038212">
    <property type="entry name" value="argG_rel"/>
    <property type="match status" value="1"/>
</dbReference>
<dbReference type="GO" id="GO:0000053">
    <property type="term" value="P:argininosuccinate metabolic process"/>
    <property type="evidence" value="ECO:0007669"/>
    <property type="project" value="TreeGrafter"/>
</dbReference>
<organism evidence="10 11">
    <name type="scientific">Collimonas fungivorans (strain Ter331)</name>
    <dbReference type="NCBI Taxonomy" id="1005048"/>
    <lineage>
        <taxon>Bacteria</taxon>
        <taxon>Pseudomonadati</taxon>
        <taxon>Pseudomonadota</taxon>
        <taxon>Betaproteobacteria</taxon>
        <taxon>Burkholderiales</taxon>
        <taxon>Oxalobacteraceae</taxon>
        <taxon>Collimonas</taxon>
    </lineage>
</organism>
<keyword evidence="3" id="KW-0055">Arginine biosynthesis</keyword>
<dbReference type="GO" id="GO:0006526">
    <property type="term" value="P:L-arginine biosynthetic process"/>
    <property type="evidence" value="ECO:0007669"/>
    <property type="project" value="UniProtKB-UniPathway"/>
</dbReference>
<dbReference type="Gene3D" id="3.40.50.620">
    <property type="entry name" value="HUPs"/>
    <property type="match status" value="1"/>
</dbReference>
<evidence type="ECO:0000256" key="5">
    <source>
        <dbReference type="ARBA" id="ARBA00022605"/>
    </source>
</evidence>
<dbReference type="GO" id="GO:0000050">
    <property type="term" value="P:urea cycle"/>
    <property type="evidence" value="ECO:0007669"/>
    <property type="project" value="TreeGrafter"/>
</dbReference>
<keyword evidence="4 10" id="KW-0436">Ligase</keyword>
<dbReference type="KEGG" id="cfu:CFU_2837"/>
<keyword evidence="5" id="KW-0028">Amino-acid biosynthesis</keyword>
<evidence type="ECO:0000256" key="2">
    <source>
        <dbReference type="ARBA" id="ARBA00012286"/>
    </source>
</evidence>
<dbReference type="UniPathway" id="UPA00068">
    <property type="reaction ID" value="UER00113"/>
</dbReference>
<evidence type="ECO:0000256" key="3">
    <source>
        <dbReference type="ARBA" id="ARBA00022571"/>
    </source>
</evidence>
<dbReference type="PANTHER" id="PTHR11587">
    <property type="entry name" value="ARGININOSUCCINATE SYNTHASE"/>
    <property type="match status" value="1"/>
</dbReference>
<evidence type="ECO:0000259" key="9">
    <source>
        <dbReference type="Pfam" id="PF20979"/>
    </source>
</evidence>
<feature type="domain" description="Arginosuccinate synthase C-terminal" evidence="9">
    <location>
        <begin position="208"/>
        <end position="403"/>
    </location>
</feature>
<dbReference type="GO" id="GO:0005524">
    <property type="term" value="F:ATP binding"/>
    <property type="evidence" value="ECO:0007669"/>
    <property type="project" value="UniProtKB-KW"/>
</dbReference>
<dbReference type="Pfam" id="PF00764">
    <property type="entry name" value="Arginosuc_synth"/>
    <property type="match status" value="1"/>
</dbReference>
<evidence type="ECO:0000313" key="11">
    <source>
        <dbReference type="Proteomes" id="UP000008392"/>
    </source>
</evidence>
<dbReference type="HOGENOM" id="CLU_032784_4_0_4"/>
<reference evidence="10 11" key="3">
    <citation type="journal article" date="2008" name="FEMS Microbiol. Ecol.">
        <title>Identification and characterization of genes underlying chitinolysis in Collimonas fungivorans Ter331.</title>
        <authorList>
            <person name="Fritsche K."/>
            <person name="de Boer W."/>
            <person name="Gerards S."/>
            <person name="van den Berg M."/>
            <person name="van Veen J.A."/>
            <person name="Leveau J.H."/>
        </authorList>
    </citation>
    <scope>NUCLEOTIDE SEQUENCE [LARGE SCALE GENOMIC DNA]</scope>
    <source>
        <strain evidence="10 11">Ter331</strain>
    </source>
</reference>
<reference evidence="10 11" key="1">
    <citation type="journal article" date="2004" name="Environ. Microbiol.">
        <title>Phylogeny-function analysis of (meta)genomic libraries: screening for expression of ribosomal RNA genes by large-insert library fluorescent in situ hybridization (LIL-FISH).</title>
        <authorList>
            <person name="Leveau J.H."/>
            <person name="Gerards S."/>
            <person name="de Boer W."/>
            <person name="van Veen J.A."/>
        </authorList>
    </citation>
    <scope>NUCLEOTIDE SEQUENCE [LARGE SCALE GENOMIC DNA]</scope>
    <source>
        <strain evidence="10 11">Ter331</strain>
    </source>
</reference>
<evidence type="ECO:0000256" key="4">
    <source>
        <dbReference type="ARBA" id="ARBA00022598"/>
    </source>
</evidence>
<dbReference type="PANTHER" id="PTHR11587:SF2">
    <property type="entry name" value="ARGININOSUCCINATE SYNTHASE"/>
    <property type="match status" value="1"/>
</dbReference>
<dbReference type="InterPro" id="IPR048267">
    <property type="entry name" value="Arginosuc_syn_N"/>
</dbReference>
<dbReference type="EC" id="6.3.4.5" evidence="2"/>
<gene>
    <name evidence="10" type="primary">argG2</name>
    <name evidence="10" type="ordered locus">CFU_2837</name>
</gene>
<keyword evidence="11" id="KW-1185">Reference proteome</keyword>
<evidence type="ECO:0000256" key="7">
    <source>
        <dbReference type="ARBA" id="ARBA00022840"/>
    </source>
</evidence>
<evidence type="ECO:0000259" key="8">
    <source>
        <dbReference type="Pfam" id="PF00764"/>
    </source>
</evidence>
<dbReference type="Gene3D" id="3.90.1260.10">
    <property type="entry name" value="Argininosuccinate synthetase, chain A, domain 2"/>
    <property type="match status" value="1"/>
</dbReference>
<dbReference type="STRING" id="1005048.CFU_2837"/>
<reference evidence="10 11" key="4">
    <citation type="journal article" date="2010" name="Environ. Microbiol.">
        <title>The bacterial genus Collimonas: mycophagy, weathering and other adaptive solutions to life in oligotrophic soil environments.</title>
        <authorList>
            <person name="Leveau J.H."/>
            <person name="Uroz S."/>
            <person name="de Boer W."/>
        </authorList>
    </citation>
    <scope>NUCLEOTIDE SEQUENCE [LARGE SCALE GENOMIC DNA]</scope>
    <source>
        <strain evidence="10 11">Ter331</strain>
    </source>
</reference>
<dbReference type="eggNOG" id="COG0137">
    <property type="taxonomic scope" value="Bacteria"/>
</dbReference>
<keyword evidence="7" id="KW-0067">ATP-binding</keyword>
<dbReference type="Proteomes" id="UP000008392">
    <property type="component" value="Chromosome"/>
</dbReference>
<dbReference type="GO" id="GO:0005737">
    <property type="term" value="C:cytoplasm"/>
    <property type="evidence" value="ECO:0007669"/>
    <property type="project" value="TreeGrafter"/>
</dbReference>
<evidence type="ECO:0000256" key="6">
    <source>
        <dbReference type="ARBA" id="ARBA00022741"/>
    </source>
</evidence>
<dbReference type="InterPro" id="IPR014729">
    <property type="entry name" value="Rossmann-like_a/b/a_fold"/>
</dbReference>
<dbReference type="SUPFAM" id="SSF69864">
    <property type="entry name" value="Argininosuccinate synthetase, C-terminal domain"/>
    <property type="match status" value="1"/>
</dbReference>